<accession>A0A1H4U6A8</accession>
<protein>
    <submittedName>
        <fullName evidence="1">Uncharacterized protein</fullName>
    </submittedName>
</protein>
<dbReference type="AlphaFoldDB" id="A0A1H4U6A8"/>
<dbReference type="EMBL" id="FNSA01000003">
    <property type="protein sequence ID" value="SEC64150.1"/>
    <property type="molecule type" value="Genomic_DNA"/>
</dbReference>
<proteinExistence type="predicted"/>
<reference evidence="2" key="1">
    <citation type="submission" date="2016-10" db="EMBL/GenBank/DDBJ databases">
        <authorList>
            <person name="Varghese N."/>
            <person name="Submissions S."/>
        </authorList>
    </citation>
    <scope>NUCLEOTIDE SEQUENCE [LARGE SCALE GENOMIC DNA]</scope>
    <source>
        <strain evidence="2">DSM 44234</strain>
    </source>
</reference>
<sequence>MSTRKRPAAILLALALTPSACGPRLRASKATA</sequence>
<evidence type="ECO:0000313" key="1">
    <source>
        <dbReference type="EMBL" id="SEC64150.1"/>
    </source>
</evidence>
<keyword evidence="2" id="KW-1185">Reference proteome</keyword>
<gene>
    <name evidence="1" type="ORF">SAMN04489793_2792</name>
</gene>
<name>A0A1H4U6A8_TSUTY</name>
<dbReference type="Proteomes" id="UP000182241">
    <property type="component" value="Unassembled WGS sequence"/>
</dbReference>
<evidence type="ECO:0000313" key="2">
    <source>
        <dbReference type="Proteomes" id="UP000182241"/>
    </source>
</evidence>
<organism evidence="1 2">
    <name type="scientific">Tsukamurella tyrosinosolvens</name>
    <dbReference type="NCBI Taxonomy" id="57704"/>
    <lineage>
        <taxon>Bacteria</taxon>
        <taxon>Bacillati</taxon>
        <taxon>Actinomycetota</taxon>
        <taxon>Actinomycetes</taxon>
        <taxon>Mycobacteriales</taxon>
        <taxon>Tsukamurellaceae</taxon>
        <taxon>Tsukamurella</taxon>
    </lineage>
</organism>